<accession>A0A9N9HRZ4</accession>
<dbReference type="Proteomes" id="UP000789831">
    <property type="component" value="Unassembled WGS sequence"/>
</dbReference>
<dbReference type="AlphaFoldDB" id="A0A9N9HRZ4"/>
<evidence type="ECO:0000313" key="1">
    <source>
        <dbReference type="EMBL" id="CAG8703112.1"/>
    </source>
</evidence>
<feature type="non-terminal residue" evidence="1">
    <location>
        <position position="1"/>
    </location>
</feature>
<keyword evidence="2" id="KW-1185">Reference proteome</keyword>
<sequence>SDIIRIDLSDSNGTRERDFYDSSWAELAVTFGTSYREARQI</sequence>
<gene>
    <name evidence="1" type="ORF">AGERDE_LOCUS13609</name>
</gene>
<proteinExistence type="predicted"/>
<evidence type="ECO:0000313" key="2">
    <source>
        <dbReference type="Proteomes" id="UP000789831"/>
    </source>
</evidence>
<feature type="non-terminal residue" evidence="1">
    <location>
        <position position="41"/>
    </location>
</feature>
<comment type="caution">
    <text evidence="1">The sequence shown here is derived from an EMBL/GenBank/DDBJ whole genome shotgun (WGS) entry which is preliminary data.</text>
</comment>
<organism evidence="1 2">
    <name type="scientific">Ambispora gerdemannii</name>
    <dbReference type="NCBI Taxonomy" id="144530"/>
    <lineage>
        <taxon>Eukaryota</taxon>
        <taxon>Fungi</taxon>
        <taxon>Fungi incertae sedis</taxon>
        <taxon>Mucoromycota</taxon>
        <taxon>Glomeromycotina</taxon>
        <taxon>Glomeromycetes</taxon>
        <taxon>Archaeosporales</taxon>
        <taxon>Ambisporaceae</taxon>
        <taxon>Ambispora</taxon>
    </lineage>
</organism>
<name>A0A9N9HRZ4_9GLOM</name>
<protein>
    <submittedName>
        <fullName evidence="1">8626_t:CDS:1</fullName>
    </submittedName>
</protein>
<dbReference type="EMBL" id="CAJVPL010018806">
    <property type="protein sequence ID" value="CAG8703112.1"/>
    <property type="molecule type" value="Genomic_DNA"/>
</dbReference>
<reference evidence="1" key="1">
    <citation type="submission" date="2021-06" db="EMBL/GenBank/DDBJ databases">
        <authorList>
            <person name="Kallberg Y."/>
            <person name="Tangrot J."/>
            <person name="Rosling A."/>
        </authorList>
    </citation>
    <scope>NUCLEOTIDE SEQUENCE</scope>
    <source>
        <strain evidence="1">MT106</strain>
    </source>
</reference>